<dbReference type="InterPro" id="IPR017972">
    <property type="entry name" value="Cyt_P450_CS"/>
</dbReference>
<dbReference type="RefSeq" id="XP_025470402.1">
    <property type="nucleotide sequence ID" value="XM_025609766.1"/>
</dbReference>
<keyword evidence="5 9" id="KW-0560">Oxidoreductase</keyword>
<keyword evidence="3 8" id="KW-0349">Heme</keyword>
<evidence type="ECO:0000256" key="2">
    <source>
        <dbReference type="ARBA" id="ARBA00010617"/>
    </source>
</evidence>
<dbReference type="SUPFAM" id="SSF48264">
    <property type="entry name" value="Cytochrome P450"/>
    <property type="match status" value="1"/>
</dbReference>
<dbReference type="GO" id="GO:0004497">
    <property type="term" value="F:monooxygenase activity"/>
    <property type="evidence" value="ECO:0007669"/>
    <property type="project" value="UniProtKB-KW"/>
</dbReference>
<evidence type="ECO:0000256" key="4">
    <source>
        <dbReference type="ARBA" id="ARBA00022723"/>
    </source>
</evidence>
<keyword evidence="4 8" id="KW-0479">Metal-binding</keyword>
<reference evidence="10 11" key="1">
    <citation type="submission" date="2016-12" db="EMBL/GenBank/DDBJ databases">
        <title>The genomes of Aspergillus section Nigri reveals drivers in fungal speciation.</title>
        <authorList>
            <consortium name="DOE Joint Genome Institute"/>
            <person name="Vesth T.C."/>
            <person name="Nybo J."/>
            <person name="Theobald S."/>
            <person name="Brandl J."/>
            <person name="Frisvad J.C."/>
            <person name="Nielsen K.F."/>
            <person name="Lyhne E.K."/>
            <person name="Kogle M.E."/>
            <person name="Kuo A."/>
            <person name="Riley R."/>
            <person name="Clum A."/>
            <person name="Nolan M."/>
            <person name="Lipzen A."/>
            <person name="Salamov A."/>
            <person name="Henrissat B."/>
            <person name="Wiebenga A."/>
            <person name="De Vries R.P."/>
            <person name="Grigoriev I.V."/>
            <person name="Mortensen U.H."/>
            <person name="Andersen M.R."/>
            <person name="Baker S.E."/>
        </authorList>
    </citation>
    <scope>NUCLEOTIDE SEQUENCE [LARGE SCALE GENOMIC DNA]</scope>
    <source>
        <strain evidence="10 11">CBS 115572</strain>
    </source>
</reference>
<protein>
    <submittedName>
        <fullName evidence="10">P450 monooxygenase</fullName>
    </submittedName>
</protein>
<feature type="binding site" description="axial binding residue" evidence="8">
    <location>
        <position position="409"/>
    </location>
    <ligand>
        <name>heme</name>
        <dbReference type="ChEBI" id="CHEBI:30413"/>
    </ligand>
    <ligandPart>
        <name>Fe</name>
        <dbReference type="ChEBI" id="CHEBI:18248"/>
    </ligandPart>
</feature>
<comment type="cofactor">
    <cofactor evidence="1 8">
        <name>heme</name>
        <dbReference type="ChEBI" id="CHEBI:30413"/>
    </cofactor>
</comment>
<dbReference type="CDD" id="cd11058">
    <property type="entry name" value="CYP60B-like"/>
    <property type="match status" value="1"/>
</dbReference>
<dbReference type="InterPro" id="IPR036396">
    <property type="entry name" value="Cyt_P450_sf"/>
</dbReference>
<evidence type="ECO:0000313" key="11">
    <source>
        <dbReference type="Proteomes" id="UP000246702"/>
    </source>
</evidence>
<evidence type="ECO:0000256" key="8">
    <source>
        <dbReference type="PIRSR" id="PIRSR602401-1"/>
    </source>
</evidence>
<organism evidence="10 11">
    <name type="scientific">Aspergillus sclerotioniger CBS 115572</name>
    <dbReference type="NCBI Taxonomy" id="1450535"/>
    <lineage>
        <taxon>Eukaryota</taxon>
        <taxon>Fungi</taxon>
        <taxon>Dikarya</taxon>
        <taxon>Ascomycota</taxon>
        <taxon>Pezizomycotina</taxon>
        <taxon>Eurotiomycetes</taxon>
        <taxon>Eurotiomycetidae</taxon>
        <taxon>Eurotiales</taxon>
        <taxon>Aspergillaceae</taxon>
        <taxon>Aspergillus</taxon>
        <taxon>Aspergillus subgen. Circumdati</taxon>
    </lineage>
</organism>
<name>A0A317X624_9EURO</name>
<dbReference type="PANTHER" id="PTHR24305:SF230">
    <property type="entry name" value="P450, PUTATIVE (EUROFUNG)-RELATED"/>
    <property type="match status" value="1"/>
</dbReference>
<evidence type="ECO:0000256" key="1">
    <source>
        <dbReference type="ARBA" id="ARBA00001971"/>
    </source>
</evidence>
<dbReference type="GO" id="GO:0020037">
    <property type="term" value="F:heme binding"/>
    <property type="evidence" value="ECO:0007669"/>
    <property type="project" value="InterPro"/>
</dbReference>
<dbReference type="Proteomes" id="UP000246702">
    <property type="component" value="Unassembled WGS sequence"/>
</dbReference>
<gene>
    <name evidence="10" type="ORF">BO94DRAFT_511383</name>
</gene>
<dbReference type="GO" id="GO:0005506">
    <property type="term" value="F:iron ion binding"/>
    <property type="evidence" value="ECO:0007669"/>
    <property type="project" value="InterPro"/>
</dbReference>
<evidence type="ECO:0000313" key="10">
    <source>
        <dbReference type="EMBL" id="PWY93641.1"/>
    </source>
</evidence>
<dbReference type="Gene3D" id="1.10.630.10">
    <property type="entry name" value="Cytochrome P450"/>
    <property type="match status" value="1"/>
</dbReference>
<proteinExistence type="inferred from homology"/>
<dbReference type="STRING" id="1450535.A0A317X624"/>
<dbReference type="PANTHER" id="PTHR24305">
    <property type="entry name" value="CYTOCHROME P450"/>
    <property type="match status" value="1"/>
</dbReference>
<comment type="similarity">
    <text evidence="2 9">Belongs to the cytochrome P450 family.</text>
</comment>
<keyword evidence="6 8" id="KW-0408">Iron</keyword>
<sequence>MILYNIFLHPLRCFPGPVLFQATGLMKAGHMVSGNLQFKVKLFHDQYGPVVRIAPNELSFIEPQAWKDNYGHRTGGELPKHYSLYRLDQSAPCNIISADQEQHSILRRLLSHGFSERSMQAQMPIIGGYVDLLMQRLRGNAADGTTVVDLNSWFNWVTFDIIGNLSFGSDFKNLGGADWHPWVRMSAKHNKLSAILASLRGIGLGVLVRWFVYSGLLPTQTYLNYIEQQVRRRIDAGDQRPDFIEGLVQRKNDLSAHEIAANAEALIGAGSESTATLLSGVVFSLLTHPKCLQKVIEEVRSQFRNEQEITLTSVQRLDYMLACLNETFRYYPPVTNGMPRCTPKGGAVICGRHVPEDTVVAIWQWAICHDPGLWTDPDGFHPERFLGHPKFADDRLDALQPFSVGARNCIGRNLTYAEIRLILARLVYNFDLELCETSKDWIGVQKAYLVWDPPSLNVRLVPAVR</sequence>
<dbReference type="InterPro" id="IPR050121">
    <property type="entry name" value="Cytochrome_P450_monoxygenase"/>
</dbReference>
<dbReference type="Pfam" id="PF00067">
    <property type="entry name" value="p450"/>
    <property type="match status" value="1"/>
</dbReference>
<dbReference type="GO" id="GO:0016705">
    <property type="term" value="F:oxidoreductase activity, acting on paired donors, with incorporation or reduction of molecular oxygen"/>
    <property type="evidence" value="ECO:0007669"/>
    <property type="project" value="InterPro"/>
</dbReference>
<evidence type="ECO:0000256" key="7">
    <source>
        <dbReference type="ARBA" id="ARBA00023033"/>
    </source>
</evidence>
<dbReference type="PRINTS" id="PR00463">
    <property type="entry name" value="EP450I"/>
</dbReference>
<dbReference type="PROSITE" id="PS00086">
    <property type="entry name" value="CYTOCHROME_P450"/>
    <property type="match status" value="1"/>
</dbReference>
<evidence type="ECO:0000256" key="5">
    <source>
        <dbReference type="ARBA" id="ARBA00023002"/>
    </source>
</evidence>
<dbReference type="GeneID" id="37111909"/>
<keyword evidence="7 9" id="KW-0503">Monooxygenase</keyword>
<dbReference type="PRINTS" id="PR00385">
    <property type="entry name" value="P450"/>
</dbReference>
<dbReference type="AlphaFoldDB" id="A0A317X624"/>
<accession>A0A317X624</accession>
<dbReference type="InterPro" id="IPR002401">
    <property type="entry name" value="Cyt_P450_E_grp-I"/>
</dbReference>
<evidence type="ECO:0000256" key="3">
    <source>
        <dbReference type="ARBA" id="ARBA00022617"/>
    </source>
</evidence>
<comment type="caution">
    <text evidence="10">The sequence shown here is derived from an EMBL/GenBank/DDBJ whole genome shotgun (WGS) entry which is preliminary data.</text>
</comment>
<keyword evidence="11" id="KW-1185">Reference proteome</keyword>
<evidence type="ECO:0000256" key="6">
    <source>
        <dbReference type="ARBA" id="ARBA00023004"/>
    </source>
</evidence>
<dbReference type="OrthoDB" id="1470350at2759"/>
<evidence type="ECO:0000256" key="9">
    <source>
        <dbReference type="RuleBase" id="RU000461"/>
    </source>
</evidence>
<dbReference type="InterPro" id="IPR001128">
    <property type="entry name" value="Cyt_P450"/>
</dbReference>
<dbReference type="EMBL" id="MSFK01000006">
    <property type="protein sequence ID" value="PWY93641.1"/>
    <property type="molecule type" value="Genomic_DNA"/>
</dbReference>